<dbReference type="GO" id="GO:0051539">
    <property type="term" value="F:4 iron, 4 sulfur cluster binding"/>
    <property type="evidence" value="ECO:0007669"/>
    <property type="project" value="UniProtKB-UniRule"/>
</dbReference>
<dbReference type="Pfam" id="PF13183">
    <property type="entry name" value="Fer4_8"/>
    <property type="match status" value="1"/>
</dbReference>
<dbReference type="RefSeq" id="WP_145172151.1">
    <property type="nucleotide sequence ID" value="NZ_CP036525.1"/>
</dbReference>
<dbReference type="EC" id="1.1.99.14" evidence="6"/>
<organism evidence="8 9">
    <name type="scientific">Rubripirellula lacrimiformis</name>
    <dbReference type="NCBI Taxonomy" id="1930273"/>
    <lineage>
        <taxon>Bacteria</taxon>
        <taxon>Pseudomonadati</taxon>
        <taxon>Planctomycetota</taxon>
        <taxon>Planctomycetia</taxon>
        <taxon>Pirellulales</taxon>
        <taxon>Pirellulaceae</taxon>
        <taxon>Rubripirellula</taxon>
    </lineage>
</organism>
<evidence type="ECO:0000256" key="5">
    <source>
        <dbReference type="ARBA" id="ARBA00023014"/>
    </source>
</evidence>
<dbReference type="KEGG" id="rlc:K227x_42470"/>
<dbReference type="PIRSF" id="PIRSF000139">
    <property type="entry name" value="Glc_ox_4Fe-4S"/>
    <property type="match status" value="1"/>
</dbReference>
<dbReference type="GO" id="GO:0046872">
    <property type="term" value="F:metal ion binding"/>
    <property type="evidence" value="ECO:0007669"/>
    <property type="project" value="UniProtKB-UniRule"/>
</dbReference>
<dbReference type="Proteomes" id="UP000318538">
    <property type="component" value="Chromosome"/>
</dbReference>
<keyword evidence="5 6" id="KW-0411">Iron-sulfur</keyword>
<name>A0A517NFD5_9BACT</name>
<keyword evidence="6" id="KW-0249">Electron transport</keyword>
<dbReference type="OrthoDB" id="9770306at2"/>
<keyword evidence="9" id="KW-1185">Reference proteome</keyword>
<dbReference type="InterPro" id="IPR009051">
    <property type="entry name" value="Helical_ferredxn"/>
</dbReference>
<evidence type="ECO:0000313" key="9">
    <source>
        <dbReference type="Proteomes" id="UP000318538"/>
    </source>
</evidence>
<evidence type="ECO:0000259" key="7">
    <source>
        <dbReference type="PROSITE" id="PS51379"/>
    </source>
</evidence>
<keyword evidence="4 6" id="KW-0408">Iron</keyword>
<dbReference type="SUPFAM" id="SSF46548">
    <property type="entry name" value="alpha-helical ferredoxin"/>
    <property type="match status" value="1"/>
</dbReference>
<protein>
    <recommendedName>
        <fullName evidence="6">Glycolate oxidase iron-sulfur subunit</fullName>
        <ecNumber evidence="6">1.1.99.14</ecNumber>
    </recommendedName>
</protein>
<evidence type="ECO:0000256" key="1">
    <source>
        <dbReference type="ARBA" id="ARBA00022485"/>
    </source>
</evidence>
<dbReference type="Gene3D" id="1.10.1060.10">
    <property type="entry name" value="Alpha-helical ferredoxin"/>
    <property type="match status" value="1"/>
</dbReference>
<keyword evidence="1 6" id="KW-0004">4Fe-4S</keyword>
<evidence type="ECO:0000256" key="3">
    <source>
        <dbReference type="ARBA" id="ARBA00022737"/>
    </source>
</evidence>
<dbReference type="PROSITE" id="PS00198">
    <property type="entry name" value="4FE4S_FER_1"/>
    <property type="match status" value="1"/>
</dbReference>
<proteinExistence type="predicted"/>
<sequence length="437" mass="46785">MLHSIDPDQHGPLGEEMASAVSTCVHCGFCLAACPTYQELGQETASPRGRIVMMKEVLENNLSIDDAMPHIDPCLGCLACEPACPSGVPYRDLISPFRALVEPKRKRGWGDRFRRSLAQFTLPYPGRFRAAAMSGKLAKPFAFLVPSSLRVMLDLLPDSLPPKQTWAAVNPAVGTRRARVALLTGCAQSVLDPDINTATIDVLTRNGVEVVVPASQGCCGALSWHVGNQDAAQSFAKKNLDAFPDDVDAIVTNAAGCGSGMHEYHLIMKGTPDQDRAESFRHRVVDVSAFLIQLGDLVPIADQRTSNAQQSNDSQQSGSAATLKVAYHDACHLANAQGVRVQPRELLQMIPGVEVIEIAEGHLCCGSAGTYNIEQPEIATSLGQQKAANVIATGAQVVASGNIGCMTQLAIHLRQAGSSIEVKHTMQVLRDAYQSAR</sequence>
<dbReference type="PANTHER" id="PTHR32479:SF17">
    <property type="entry name" value="GLYCOLATE OXIDASE IRON-SULFUR SUBUNIT"/>
    <property type="match status" value="1"/>
</dbReference>
<comment type="catalytic activity">
    <reaction evidence="6">
        <text>glycolate + A = glyoxylate + AH2</text>
        <dbReference type="Rhea" id="RHEA:21264"/>
        <dbReference type="ChEBI" id="CHEBI:13193"/>
        <dbReference type="ChEBI" id="CHEBI:17499"/>
        <dbReference type="ChEBI" id="CHEBI:29805"/>
        <dbReference type="ChEBI" id="CHEBI:36655"/>
        <dbReference type="EC" id="1.1.99.14"/>
    </reaction>
</comment>
<comment type="function">
    <text evidence="6">Component of a complex that catalyzes the oxidation of glycolate to glyoxylate.</text>
</comment>
<evidence type="ECO:0000256" key="4">
    <source>
        <dbReference type="ARBA" id="ARBA00023004"/>
    </source>
</evidence>
<accession>A0A517NFD5</accession>
<feature type="domain" description="4Fe-4S ferredoxin-type" evidence="7">
    <location>
        <begin position="14"/>
        <end position="45"/>
    </location>
</feature>
<dbReference type="AlphaFoldDB" id="A0A517NFD5"/>
<dbReference type="PANTHER" id="PTHR32479">
    <property type="entry name" value="GLYCOLATE OXIDASE IRON-SULFUR SUBUNIT"/>
    <property type="match status" value="1"/>
</dbReference>
<evidence type="ECO:0000313" key="8">
    <source>
        <dbReference type="EMBL" id="QDT05842.1"/>
    </source>
</evidence>
<keyword evidence="2 6" id="KW-0479">Metal-binding</keyword>
<dbReference type="InterPro" id="IPR012257">
    <property type="entry name" value="Glc_ox_4Fe-4S"/>
</dbReference>
<gene>
    <name evidence="8" type="primary">lutA_2</name>
    <name evidence="8" type="ORF">K227x_42470</name>
</gene>
<dbReference type="Pfam" id="PF02754">
    <property type="entry name" value="CCG"/>
    <property type="match status" value="2"/>
</dbReference>
<dbReference type="GO" id="GO:0019154">
    <property type="term" value="F:glycolate dehydrogenase activity"/>
    <property type="evidence" value="ECO:0007669"/>
    <property type="project" value="UniProtKB-EC"/>
</dbReference>
<feature type="domain" description="4Fe-4S ferredoxin-type" evidence="7">
    <location>
        <begin position="67"/>
        <end position="94"/>
    </location>
</feature>
<keyword evidence="6" id="KW-0813">Transport</keyword>
<dbReference type="InterPro" id="IPR017900">
    <property type="entry name" value="4Fe4S_Fe_S_CS"/>
</dbReference>
<evidence type="ECO:0000256" key="2">
    <source>
        <dbReference type="ARBA" id="ARBA00022723"/>
    </source>
</evidence>
<dbReference type="InterPro" id="IPR004017">
    <property type="entry name" value="Cys_rich_dom"/>
</dbReference>
<dbReference type="EMBL" id="CP036525">
    <property type="protein sequence ID" value="QDT05842.1"/>
    <property type="molecule type" value="Genomic_DNA"/>
</dbReference>
<comment type="catalytic activity">
    <reaction evidence="6">
        <text>(R)-lactate + A = pyruvate + AH2</text>
        <dbReference type="Rhea" id="RHEA:15089"/>
        <dbReference type="ChEBI" id="CHEBI:13193"/>
        <dbReference type="ChEBI" id="CHEBI:15361"/>
        <dbReference type="ChEBI" id="CHEBI:16004"/>
        <dbReference type="ChEBI" id="CHEBI:17499"/>
    </reaction>
</comment>
<reference evidence="8 9" key="1">
    <citation type="submission" date="2019-02" db="EMBL/GenBank/DDBJ databases">
        <title>Deep-cultivation of Planctomycetes and their phenomic and genomic characterization uncovers novel biology.</title>
        <authorList>
            <person name="Wiegand S."/>
            <person name="Jogler M."/>
            <person name="Boedeker C."/>
            <person name="Pinto D."/>
            <person name="Vollmers J."/>
            <person name="Rivas-Marin E."/>
            <person name="Kohn T."/>
            <person name="Peeters S.H."/>
            <person name="Heuer A."/>
            <person name="Rast P."/>
            <person name="Oberbeckmann S."/>
            <person name="Bunk B."/>
            <person name="Jeske O."/>
            <person name="Meyerdierks A."/>
            <person name="Storesund J.E."/>
            <person name="Kallscheuer N."/>
            <person name="Luecker S."/>
            <person name="Lage O.M."/>
            <person name="Pohl T."/>
            <person name="Merkel B.J."/>
            <person name="Hornburger P."/>
            <person name="Mueller R.-W."/>
            <person name="Bruemmer F."/>
            <person name="Labrenz M."/>
            <person name="Spormann A.M."/>
            <person name="Op den Camp H."/>
            <person name="Overmann J."/>
            <person name="Amann R."/>
            <person name="Jetten M.S.M."/>
            <person name="Mascher T."/>
            <person name="Medema M.H."/>
            <person name="Devos D.P."/>
            <person name="Kaster A.-K."/>
            <person name="Ovreas L."/>
            <person name="Rohde M."/>
            <person name="Galperin M.Y."/>
            <person name="Jogler C."/>
        </authorList>
    </citation>
    <scope>NUCLEOTIDE SEQUENCE [LARGE SCALE GENOMIC DNA]</scope>
    <source>
        <strain evidence="8 9">K22_7</strain>
    </source>
</reference>
<dbReference type="InterPro" id="IPR017896">
    <property type="entry name" value="4Fe4S_Fe-S-bd"/>
</dbReference>
<dbReference type="PROSITE" id="PS51379">
    <property type="entry name" value="4FE4S_FER_2"/>
    <property type="match status" value="2"/>
</dbReference>
<evidence type="ECO:0000256" key="6">
    <source>
        <dbReference type="PIRNR" id="PIRNR000139"/>
    </source>
</evidence>
<comment type="cofactor">
    <cofactor evidence="6">
        <name>[4Fe-4S] cluster</name>
        <dbReference type="ChEBI" id="CHEBI:49883"/>
    </cofactor>
    <text evidence="6">Binds 2 [4Fe-4S] clusters.</text>
</comment>
<keyword evidence="3" id="KW-0677">Repeat</keyword>